<dbReference type="InterPro" id="IPR001173">
    <property type="entry name" value="Glyco_trans_2-like"/>
</dbReference>
<protein>
    <submittedName>
        <fullName evidence="5">Glycosyltransferase</fullName>
    </submittedName>
</protein>
<sequence length="302" mass="33960">MTSQPSHSSHDAPPADSVDVLMTVYHRIDPSDLTWALASIHQQTLQPAHTVIVLDGPVGEKLRGVVEQYKKLHDTTVIVELPENQGSAIASNAGLEHCASTWVARLDADDIARPDRLEKQLDYLREHPEIDALGTALAEFTDHDLPVAAPGDFTVDLGAVATIAHSTRALPETNEEIHKAVAWNSPINHPASILRTSALRELGGYRHVPFMEDYDLWARLVAGGYTLHNLPEGLTYFRTSEAMFDRRTGTDMWRAEKQMQANLFHYGLISRPRAIFNLLFRSLYRSLPRPMLRLVYRVLFQR</sequence>
<comment type="caution">
    <text evidence="5">The sequence shown here is derived from an EMBL/GenBank/DDBJ whole genome shotgun (WGS) entry which is preliminary data.</text>
</comment>
<keyword evidence="2" id="KW-0328">Glycosyltransferase</keyword>
<accession>A0A418Q536</accession>
<evidence type="ECO:0000256" key="2">
    <source>
        <dbReference type="ARBA" id="ARBA00022676"/>
    </source>
</evidence>
<dbReference type="Pfam" id="PF00535">
    <property type="entry name" value="Glycos_transf_2"/>
    <property type="match status" value="1"/>
</dbReference>
<evidence type="ECO:0000259" key="4">
    <source>
        <dbReference type="Pfam" id="PF00535"/>
    </source>
</evidence>
<dbReference type="STRING" id="1451189.CFAL_10895"/>
<evidence type="ECO:0000256" key="1">
    <source>
        <dbReference type="ARBA" id="ARBA00006739"/>
    </source>
</evidence>
<dbReference type="PANTHER" id="PTHR43685:SF5">
    <property type="entry name" value="GLYCOSYLTRANSFERASE EPSE-RELATED"/>
    <property type="match status" value="1"/>
</dbReference>
<dbReference type="InterPro" id="IPR050834">
    <property type="entry name" value="Glycosyltransf_2"/>
</dbReference>
<dbReference type="OrthoDB" id="7665907at2"/>
<gene>
    <name evidence="5" type="ORF">D3M95_09760</name>
</gene>
<dbReference type="EMBL" id="QXJK01000013">
    <property type="protein sequence ID" value="RIX33663.1"/>
    <property type="molecule type" value="Genomic_DNA"/>
</dbReference>
<dbReference type="Gene3D" id="3.90.550.10">
    <property type="entry name" value="Spore Coat Polysaccharide Biosynthesis Protein SpsA, Chain A"/>
    <property type="match status" value="1"/>
</dbReference>
<name>A0A418Q536_9CORY</name>
<dbReference type="AlphaFoldDB" id="A0A418Q536"/>
<evidence type="ECO:0000313" key="5">
    <source>
        <dbReference type="EMBL" id="RIX33663.1"/>
    </source>
</evidence>
<keyword evidence="6" id="KW-1185">Reference proteome</keyword>
<feature type="domain" description="Glycosyltransferase 2-like" evidence="4">
    <location>
        <begin position="20"/>
        <end position="142"/>
    </location>
</feature>
<dbReference type="GO" id="GO:0016757">
    <property type="term" value="F:glycosyltransferase activity"/>
    <property type="evidence" value="ECO:0007669"/>
    <property type="project" value="UniProtKB-KW"/>
</dbReference>
<comment type="similarity">
    <text evidence="1">Belongs to the glycosyltransferase 2 family.</text>
</comment>
<dbReference type="SUPFAM" id="SSF53448">
    <property type="entry name" value="Nucleotide-diphospho-sugar transferases"/>
    <property type="match status" value="1"/>
</dbReference>
<keyword evidence="3 5" id="KW-0808">Transferase</keyword>
<evidence type="ECO:0000256" key="3">
    <source>
        <dbReference type="ARBA" id="ARBA00022679"/>
    </source>
</evidence>
<dbReference type="RefSeq" id="WP_081737369.1">
    <property type="nucleotide sequence ID" value="NZ_CBCRUA010000002.1"/>
</dbReference>
<dbReference type="Proteomes" id="UP000285278">
    <property type="component" value="Unassembled WGS sequence"/>
</dbReference>
<dbReference type="PANTHER" id="PTHR43685">
    <property type="entry name" value="GLYCOSYLTRANSFERASE"/>
    <property type="match status" value="1"/>
</dbReference>
<reference evidence="5 6" key="1">
    <citation type="submission" date="2018-09" db="EMBL/GenBank/DDBJ databases">
        <title>Optimization and identification of Corynebacterium falsenii FN1-14 from fish paste.</title>
        <authorList>
            <person name="Daroonpunt R."/>
            <person name="Tanasupawat S."/>
        </authorList>
    </citation>
    <scope>NUCLEOTIDE SEQUENCE [LARGE SCALE GENOMIC DNA]</scope>
    <source>
        <strain evidence="5 6">FN1-14</strain>
    </source>
</reference>
<organism evidence="5 6">
    <name type="scientific">Corynebacterium falsenii</name>
    <dbReference type="NCBI Taxonomy" id="108486"/>
    <lineage>
        <taxon>Bacteria</taxon>
        <taxon>Bacillati</taxon>
        <taxon>Actinomycetota</taxon>
        <taxon>Actinomycetes</taxon>
        <taxon>Mycobacteriales</taxon>
        <taxon>Corynebacteriaceae</taxon>
        <taxon>Corynebacterium</taxon>
    </lineage>
</organism>
<dbReference type="InterPro" id="IPR029044">
    <property type="entry name" value="Nucleotide-diphossugar_trans"/>
</dbReference>
<evidence type="ECO:0000313" key="6">
    <source>
        <dbReference type="Proteomes" id="UP000285278"/>
    </source>
</evidence>
<proteinExistence type="inferred from homology"/>